<sequence length="243" mass="25050">MSMNGMKAYLADAAGRVATVVDGQEDAFEAAAAALVRTIRDDRLVYVFGTGHSHMMAEEGHYRAGGLACVVPVLASTVMLHEGAVAGSALERTPGLAAIVLSRYAIGAGDVMFVFSNSGVNAVPVEAAHIGRERGATVIAVTSEIYSRAAANGRERLAEVADIVLDNKGPAGDAVVDLGGGLRTAPISTVVGAAILNGLLAEAAQRLTAAGEDVPVYISANMPGAAERNSELVERFRSRNPHL</sequence>
<accession>A0A1H9Q157</accession>
<dbReference type="PROSITE" id="PS51464">
    <property type="entry name" value="SIS"/>
    <property type="match status" value="1"/>
</dbReference>
<dbReference type="CDD" id="cd05013">
    <property type="entry name" value="SIS_RpiR"/>
    <property type="match status" value="1"/>
</dbReference>
<dbReference type="GO" id="GO:0016853">
    <property type="term" value="F:isomerase activity"/>
    <property type="evidence" value="ECO:0007669"/>
    <property type="project" value="UniProtKB-KW"/>
</dbReference>
<dbReference type="STRING" id="1855383.SAMN05216548_12420"/>
<dbReference type="InterPro" id="IPR001347">
    <property type="entry name" value="SIS_dom"/>
</dbReference>
<evidence type="ECO:0000313" key="3">
    <source>
        <dbReference type="Proteomes" id="UP000199647"/>
    </source>
</evidence>
<keyword evidence="2" id="KW-0413">Isomerase</keyword>
<keyword evidence="3" id="KW-1185">Reference proteome</keyword>
<dbReference type="PANTHER" id="PTHR30390:SF7">
    <property type="entry name" value="PHOSPHOHEPTOSE ISOMERASE"/>
    <property type="match status" value="1"/>
</dbReference>
<proteinExistence type="predicted"/>
<dbReference type="AlphaFoldDB" id="A0A1H9Q157"/>
<evidence type="ECO:0000313" key="2">
    <source>
        <dbReference type="EMBL" id="SER54191.1"/>
    </source>
</evidence>
<protein>
    <submittedName>
        <fullName evidence="2">Uncharacterized protein, contains SIS (Sugar ISomerase) phosphosugar binding domain</fullName>
    </submittedName>
</protein>
<dbReference type="InterPro" id="IPR050099">
    <property type="entry name" value="SIS_GmhA/DiaA_subfam"/>
</dbReference>
<dbReference type="Gene3D" id="3.40.50.10490">
    <property type="entry name" value="Glucose-6-phosphate isomerase like protein, domain 1"/>
    <property type="match status" value="1"/>
</dbReference>
<evidence type="ECO:0000259" key="1">
    <source>
        <dbReference type="PROSITE" id="PS51464"/>
    </source>
</evidence>
<organism evidence="2 3">
    <name type="scientific">Faunimonas pinastri</name>
    <dbReference type="NCBI Taxonomy" id="1855383"/>
    <lineage>
        <taxon>Bacteria</taxon>
        <taxon>Pseudomonadati</taxon>
        <taxon>Pseudomonadota</taxon>
        <taxon>Alphaproteobacteria</taxon>
        <taxon>Hyphomicrobiales</taxon>
        <taxon>Afifellaceae</taxon>
        <taxon>Faunimonas</taxon>
    </lineage>
</organism>
<name>A0A1H9Q157_9HYPH</name>
<feature type="domain" description="SIS" evidence="1">
    <location>
        <begin position="35"/>
        <end position="209"/>
    </location>
</feature>
<dbReference type="GO" id="GO:0097367">
    <property type="term" value="F:carbohydrate derivative binding"/>
    <property type="evidence" value="ECO:0007669"/>
    <property type="project" value="InterPro"/>
</dbReference>
<gene>
    <name evidence="2" type="ORF">SAMN05216548_12420</name>
</gene>
<dbReference type="Proteomes" id="UP000199647">
    <property type="component" value="Unassembled WGS sequence"/>
</dbReference>
<dbReference type="InterPro" id="IPR046348">
    <property type="entry name" value="SIS_dom_sf"/>
</dbReference>
<dbReference type="Pfam" id="PF13580">
    <property type="entry name" value="SIS_2"/>
    <property type="match status" value="1"/>
</dbReference>
<dbReference type="NCBIfam" id="NF002805">
    <property type="entry name" value="PRK02947.1"/>
    <property type="match status" value="1"/>
</dbReference>
<dbReference type="PANTHER" id="PTHR30390">
    <property type="entry name" value="SEDOHEPTULOSE 7-PHOSPHATE ISOMERASE / DNAA INITIATOR-ASSOCIATING FACTOR FOR REPLICATION INITIATION"/>
    <property type="match status" value="1"/>
</dbReference>
<dbReference type="SUPFAM" id="SSF53697">
    <property type="entry name" value="SIS domain"/>
    <property type="match status" value="1"/>
</dbReference>
<reference evidence="2 3" key="1">
    <citation type="submission" date="2016-10" db="EMBL/GenBank/DDBJ databases">
        <authorList>
            <person name="de Groot N.N."/>
        </authorList>
    </citation>
    <scope>NUCLEOTIDE SEQUENCE [LARGE SCALE GENOMIC DNA]</scope>
    <source>
        <strain evidence="2 3">A52C2</strain>
    </source>
</reference>
<dbReference type="GO" id="GO:1901135">
    <property type="term" value="P:carbohydrate derivative metabolic process"/>
    <property type="evidence" value="ECO:0007669"/>
    <property type="project" value="InterPro"/>
</dbReference>
<dbReference type="EMBL" id="FOFG01000024">
    <property type="protein sequence ID" value="SER54191.1"/>
    <property type="molecule type" value="Genomic_DNA"/>
</dbReference>
<dbReference type="InterPro" id="IPR035472">
    <property type="entry name" value="RpiR-like_SIS"/>
</dbReference>